<accession>A0A5J4KAU1</accession>
<protein>
    <submittedName>
        <fullName evidence="1">Uncharacterized protein</fullName>
    </submittedName>
</protein>
<dbReference type="AlphaFoldDB" id="A0A5J4KAU1"/>
<evidence type="ECO:0000313" key="1">
    <source>
        <dbReference type="EMBL" id="GER83859.1"/>
    </source>
</evidence>
<dbReference type="EMBL" id="BKZV01000003">
    <property type="protein sequence ID" value="GER83859.1"/>
    <property type="molecule type" value="Genomic_DNA"/>
</dbReference>
<comment type="caution">
    <text evidence="1">The sequence shown here is derived from an EMBL/GenBank/DDBJ whole genome shotgun (WGS) entry which is preliminary data.</text>
</comment>
<organism evidence="1 2">
    <name type="scientific">Thermogemmatispora aurantia</name>
    <dbReference type="NCBI Taxonomy" id="2045279"/>
    <lineage>
        <taxon>Bacteria</taxon>
        <taxon>Bacillati</taxon>
        <taxon>Chloroflexota</taxon>
        <taxon>Ktedonobacteria</taxon>
        <taxon>Thermogemmatisporales</taxon>
        <taxon>Thermogemmatisporaceae</taxon>
        <taxon>Thermogemmatispora</taxon>
    </lineage>
</organism>
<sequence>MQKESLPRPNLTFLGVEQEHEGCKTDKRLALSPLVPQRLLDLVPGVPDQPPALSMGQHGA</sequence>
<name>A0A5J4KAU1_9CHLR</name>
<gene>
    <name evidence="1" type="ORF">KTAU_24960</name>
</gene>
<keyword evidence="2" id="KW-1185">Reference proteome</keyword>
<dbReference type="Proteomes" id="UP000334820">
    <property type="component" value="Unassembled WGS sequence"/>
</dbReference>
<proteinExistence type="predicted"/>
<evidence type="ECO:0000313" key="2">
    <source>
        <dbReference type="Proteomes" id="UP000334820"/>
    </source>
</evidence>
<reference evidence="1 2" key="1">
    <citation type="journal article" date="2019" name="Int. J. Syst. Evol. Microbiol.">
        <title>Thermogemmatispora aurantia sp. nov. and Thermogemmatispora argillosa sp. nov., within the class Ktedonobacteria, and emended description of the genus Thermogemmatispora.</title>
        <authorList>
            <person name="Zheng Y."/>
            <person name="Wang C.M."/>
            <person name="Sakai Y."/>
            <person name="Abe K."/>
            <person name="Yokota A."/>
            <person name="Yabe S."/>
        </authorList>
    </citation>
    <scope>NUCLEOTIDE SEQUENCE [LARGE SCALE GENOMIC DNA]</scope>
    <source>
        <strain evidence="1 2">A1-2</strain>
    </source>
</reference>